<dbReference type="EMBL" id="HG722873">
    <property type="protein sequence ID" value="CDJ63821.1"/>
    <property type="molecule type" value="Genomic_DNA"/>
</dbReference>
<dbReference type="AlphaFoldDB" id="U6MIH0"/>
<organism evidence="2 3">
    <name type="scientific">Eimeria necatrix</name>
    <dbReference type="NCBI Taxonomy" id="51315"/>
    <lineage>
        <taxon>Eukaryota</taxon>
        <taxon>Sar</taxon>
        <taxon>Alveolata</taxon>
        <taxon>Apicomplexa</taxon>
        <taxon>Conoidasida</taxon>
        <taxon>Coccidia</taxon>
        <taxon>Eucoccidiorida</taxon>
        <taxon>Eimeriorina</taxon>
        <taxon>Eimeriidae</taxon>
        <taxon>Eimeria</taxon>
    </lineage>
</organism>
<keyword evidence="3" id="KW-1185">Reference proteome</keyword>
<reference evidence="2" key="1">
    <citation type="submission" date="2013-10" db="EMBL/GenBank/DDBJ databases">
        <title>Genomic analysis of the causative agents of coccidiosis in chickens.</title>
        <authorList>
            <person name="Reid A.J."/>
            <person name="Blake D."/>
            <person name="Billington K."/>
            <person name="Browne H."/>
            <person name="Dunn M."/>
            <person name="Hung S."/>
            <person name="Kawahara F."/>
            <person name="Miranda-Saavedra D."/>
            <person name="Mourier T."/>
            <person name="Nagra H."/>
            <person name="Otto T.D."/>
            <person name="Rawlings N."/>
            <person name="Sanchez A."/>
            <person name="Sanders M."/>
            <person name="Subramaniam C."/>
            <person name="Tay Y."/>
            <person name="Dear P."/>
            <person name="Doerig C."/>
            <person name="Gruber A."/>
            <person name="Parkinson J."/>
            <person name="Shirley M."/>
            <person name="Wan K.L."/>
            <person name="Berriman M."/>
            <person name="Tomley F."/>
            <person name="Pain A."/>
        </authorList>
    </citation>
    <scope>NUCLEOTIDE SEQUENCE [LARGE SCALE GENOMIC DNA]</scope>
    <source>
        <strain evidence="2">Houghton</strain>
    </source>
</reference>
<dbReference type="OrthoDB" id="10369375at2759"/>
<reference evidence="2" key="2">
    <citation type="submission" date="2013-10" db="EMBL/GenBank/DDBJ databases">
        <authorList>
            <person name="Aslett M."/>
        </authorList>
    </citation>
    <scope>NUCLEOTIDE SEQUENCE [LARGE SCALE GENOMIC DNA]</scope>
    <source>
        <strain evidence="2">Houghton</strain>
    </source>
</reference>
<name>U6MIH0_9EIME</name>
<sequence length="163" mass="17430">MQALEKRHDVLASAERKLSAKSRAAVVGWLGRLMPSISSYLRSTKISDARRTQGDSRCATQNKRRGVQLEPEARSGPRKAQANLAGQDFSSDAEALDSHDHVTDVEPDALPTPLSSYSITSTPDLAAAAAGLSALPTSPPREVAAQYCMEDSFLLSAVNGEHI</sequence>
<feature type="region of interest" description="Disordered" evidence="1">
    <location>
        <begin position="48"/>
        <end position="116"/>
    </location>
</feature>
<dbReference type="Proteomes" id="UP000030754">
    <property type="component" value="Unassembled WGS sequence"/>
</dbReference>
<accession>U6MIH0</accession>
<gene>
    <name evidence="2" type="ORF">ENH_00053200</name>
</gene>
<evidence type="ECO:0000313" key="3">
    <source>
        <dbReference type="Proteomes" id="UP000030754"/>
    </source>
</evidence>
<evidence type="ECO:0000313" key="2">
    <source>
        <dbReference type="EMBL" id="CDJ63821.1"/>
    </source>
</evidence>
<evidence type="ECO:0000256" key="1">
    <source>
        <dbReference type="SAM" id="MobiDB-lite"/>
    </source>
</evidence>
<protein>
    <submittedName>
        <fullName evidence="2">Uncharacterized protein</fullName>
    </submittedName>
</protein>
<dbReference type="GeneID" id="25475467"/>
<proteinExistence type="predicted"/>
<dbReference type="VEuPathDB" id="ToxoDB:ENH_00053200"/>
<dbReference type="RefSeq" id="XP_013439146.1">
    <property type="nucleotide sequence ID" value="XM_013583692.1"/>
</dbReference>